<dbReference type="EMBL" id="JTJJ01000036">
    <property type="protein sequence ID" value="KHJ68068.1"/>
    <property type="molecule type" value="Genomic_DNA"/>
</dbReference>
<dbReference type="Pfam" id="PF00291">
    <property type="entry name" value="PALP"/>
    <property type="match status" value="1"/>
</dbReference>
<name>A0A0B1R4U5_9GAMM</name>
<evidence type="ECO:0000256" key="7">
    <source>
        <dbReference type="ARBA" id="ARBA00022898"/>
    </source>
</evidence>
<evidence type="ECO:0000313" key="12">
    <source>
        <dbReference type="Proteomes" id="UP000030853"/>
    </source>
</evidence>
<dbReference type="RefSeq" id="WP_039330844.1">
    <property type="nucleotide sequence ID" value="NZ_JTJJ01000036.1"/>
</dbReference>
<dbReference type="AlphaFoldDB" id="A0A0B1R4U5"/>
<comment type="similarity">
    <text evidence="3">Belongs to the cysteine synthase/cystathionine beta-synthase family.</text>
</comment>
<dbReference type="InterPro" id="IPR036052">
    <property type="entry name" value="TrpB-like_PALP_sf"/>
</dbReference>
<comment type="catalytic activity">
    <reaction evidence="9">
        <text>O-acetyl-L-serine + hydrogen sulfide = L-cysteine + acetate</text>
        <dbReference type="Rhea" id="RHEA:14829"/>
        <dbReference type="ChEBI" id="CHEBI:29919"/>
        <dbReference type="ChEBI" id="CHEBI:30089"/>
        <dbReference type="ChEBI" id="CHEBI:35235"/>
        <dbReference type="ChEBI" id="CHEBI:58340"/>
        <dbReference type="EC" id="2.5.1.47"/>
    </reaction>
</comment>
<dbReference type="Proteomes" id="UP000030853">
    <property type="component" value="Unassembled WGS sequence"/>
</dbReference>
<dbReference type="Gene3D" id="3.40.50.1100">
    <property type="match status" value="2"/>
</dbReference>
<keyword evidence="7" id="KW-0663">Pyridoxal phosphate</keyword>
<dbReference type="EC" id="2.5.1.47" evidence="4"/>
<organism evidence="11 12">
    <name type="scientific">Pantoea rodasii</name>
    <dbReference type="NCBI Taxonomy" id="1076549"/>
    <lineage>
        <taxon>Bacteria</taxon>
        <taxon>Pseudomonadati</taxon>
        <taxon>Pseudomonadota</taxon>
        <taxon>Gammaproteobacteria</taxon>
        <taxon>Enterobacterales</taxon>
        <taxon>Erwiniaceae</taxon>
        <taxon>Pantoea</taxon>
    </lineage>
</organism>
<keyword evidence="8" id="KW-0198">Cysteine biosynthesis</keyword>
<feature type="domain" description="Tryptophan synthase beta chain-like PALP" evidence="10">
    <location>
        <begin position="9"/>
        <end position="315"/>
    </location>
</feature>
<evidence type="ECO:0000256" key="6">
    <source>
        <dbReference type="ARBA" id="ARBA00022679"/>
    </source>
</evidence>
<dbReference type="GO" id="GO:0004124">
    <property type="term" value="F:cysteine synthase activity"/>
    <property type="evidence" value="ECO:0007669"/>
    <property type="project" value="UniProtKB-EC"/>
</dbReference>
<protein>
    <recommendedName>
        <fullName evidence="4">cysteine synthase</fullName>
        <ecNumber evidence="4">2.5.1.47</ecNumber>
    </recommendedName>
</protein>
<evidence type="ECO:0000256" key="3">
    <source>
        <dbReference type="ARBA" id="ARBA00007103"/>
    </source>
</evidence>
<evidence type="ECO:0000313" key="11">
    <source>
        <dbReference type="EMBL" id="KHJ68068.1"/>
    </source>
</evidence>
<keyword evidence="6" id="KW-0808">Transferase</keyword>
<dbReference type="InterPro" id="IPR001926">
    <property type="entry name" value="TrpB-like_PALP"/>
</dbReference>
<evidence type="ECO:0000256" key="2">
    <source>
        <dbReference type="ARBA" id="ARBA00004962"/>
    </source>
</evidence>
<dbReference type="FunFam" id="3.40.50.1100:FF:000006">
    <property type="entry name" value="Cysteine synthase"/>
    <property type="match status" value="1"/>
</dbReference>
<evidence type="ECO:0000256" key="4">
    <source>
        <dbReference type="ARBA" id="ARBA00012681"/>
    </source>
</evidence>
<reference evidence="11 12" key="1">
    <citation type="submission" date="2014-11" db="EMBL/GenBank/DDBJ databases">
        <title>Genome sequencing of Pantoea rodasii ND03.</title>
        <authorList>
            <person name="Muhamad Yunos N.Y."/>
            <person name="Chan K.-G."/>
        </authorList>
    </citation>
    <scope>NUCLEOTIDE SEQUENCE [LARGE SCALE GENOMIC DNA]</scope>
    <source>
        <strain evidence="11 12">ND03</strain>
    </source>
</reference>
<accession>A0A0B1R4U5</accession>
<dbReference type="InterPro" id="IPR050214">
    <property type="entry name" value="Cys_Synth/Cystath_Beta-Synth"/>
</dbReference>
<evidence type="ECO:0000256" key="9">
    <source>
        <dbReference type="ARBA" id="ARBA00047931"/>
    </source>
</evidence>
<dbReference type="PANTHER" id="PTHR10314">
    <property type="entry name" value="CYSTATHIONINE BETA-SYNTHASE"/>
    <property type="match status" value="1"/>
</dbReference>
<evidence type="ECO:0000256" key="1">
    <source>
        <dbReference type="ARBA" id="ARBA00001933"/>
    </source>
</evidence>
<comment type="caution">
    <text evidence="11">The sequence shown here is derived from an EMBL/GenBank/DDBJ whole genome shotgun (WGS) entry which is preliminary data.</text>
</comment>
<proteinExistence type="inferred from homology"/>
<evidence type="ECO:0000259" key="10">
    <source>
        <dbReference type="Pfam" id="PF00291"/>
    </source>
</evidence>
<sequence>MVAKISSSITELIGNTPLLRLSRYTQQQAIQAEVIAKLELFNPNHSVKDRIALSMIEDAERNGIIQPGDTLVETTSGNTGIGLAAIAAAKGYKFRVYINDFVSIERTQLIQAYGAQVVPFSTIEGFKEFYDASNGDFVAATKWLAEQVTAAEPDVHFLLQLENPANPAVHAQTTGPEIWRDSGGKLDIFIAAVGTGGTLSGTGRFLKQQHPALQVIAVEPGVGSQPSELRPEPLEITGVHAFSNQPPERIPANLDHRVYDEVIAVETWQAYAAARQLALSEGVLVGDSSGAVLWAAEQVAARPENAGKRIIVLLADGGSSYLSTQLFAHQLPAETFKLANAIQTSQKIA</sequence>
<keyword evidence="5" id="KW-0028">Amino-acid biosynthesis</keyword>
<comment type="cofactor">
    <cofactor evidence="1">
        <name>pyridoxal 5'-phosphate</name>
        <dbReference type="ChEBI" id="CHEBI:597326"/>
    </cofactor>
</comment>
<evidence type="ECO:0000256" key="8">
    <source>
        <dbReference type="ARBA" id="ARBA00023192"/>
    </source>
</evidence>
<gene>
    <name evidence="11" type="ORF">QU24_10770</name>
</gene>
<dbReference type="CDD" id="cd01561">
    <property type="entry name" value="CBS_like"/>
    <property type="match status" value="1"/>
</dbReference>
<comment type="pathway">
    <text evidence="2">Amino-acid biosynthesis; L-cysteine biosynthesis; L-cysteine from L-serine: step 2/2.</text>
</comment>
<dbReference type="SUPFAM" id="SSF53686">
    <property type="entry name" value="Tryptophan synthase beta subunit-like PLP-dependent enzymes"/>
    <property type="match status" value="1"/>
</dbReference>
<evidence type="ECO:0000256" key="5">
    <source>
        <dbReference type="ARBA" id="ARBA00022605"/>
    </source>
</evidence>